<name>A0ABV1F7W1_9FIRM</name>
<dbReference type="EMBL" id="JBBMEZ010000002">
    <property type="protein sequence ID" value="MEQ2468905.1"/>
    <property type="molecule type" value="Genomic_DNA"/>
</dbReference>
<protein>
    <recommendedName>
        <fullName evidence="3">DUF4433 domain-containing protein</fullName>
    </recommendedName>
</protein>
<reference evidence="1 2" key="1">
    <citation type="submission" date="2024-03" db="EMBL/GenBank/DDBJ databases">
        <title>Human intestinal bacterial collection.</title>
        <authorList>
            <person name="Pauvert C."/>
            <person name="Hitch T.C.A."/>
            <person name="Clavel T."/>
        </authorList>
    </citation>
    <scope>NUCLEOTIDE SEQUENCE [LARGE SCALE GENOMIC DNA]</scope>
    <source>
        <strain evidence="1 2">CLA-JM-H38</strain>
    </source>
</reference>
<proteinExistence type="predicted"/>
<comment type="caution">
    <text evidence="1">The sequence shown here is derived from an EMBL/GenBank/DDBJ whole genome shotgun (WGS) entry which is preliminary data.</text>
</comment>
<keyword evidence="2" id="KW-1185">Reference proteome</keyword>
<sequence length="223" mass="26130">MKVAEVKKVLIHKGVTELFHVNSVITSLTFINNGGLLSRETVEKYNFPQTDQQSDDIDKKFNIYNDIFFDSVDIHERAKDVNNYGVITFVYSVDVLDEVADYDICITQENPANWDEDIPYEERYFPDVDSLYYGFHKGDFGNHITVRNISKPISFKYLKKIIIDNPGEDGQKYFSLAYEAIKDSIENNNINVPIEIRECPPKCKCHQKYETNIRFTYHRFKIR</sequence>
<gene>
    <name evidence="1" type="ORF">WMO39_00975</name>
</gene>
<dbReference type="RefSeq" id="WP_367285878.1">
    <property type="nucleotide sequence ID" value="NZ_JBBMEZ010000002.1"/>
</dbReference>
<evidence type="ECO:0000313" key="2">
    <source>
        <dbReference type="Proteomes" id="UP001490816"/>
    </source>
</evidence>
<organism evidence="1 2">
    <name type="scientific">Ruminococcoides intestinale</name>
    <dbReference type="NCBI Taxonomy" id="3133162"/>
    <lineage>
        <taxon>Bacteria</taxon>
        <taxon>Bacillati</taxon>
        <taxon>Bacillota</taxon>
        <taxon>Clostridia</taxon>
        <taxon>Eubacteriales</taxon>
        <taxon>Oscillospiraceae</taxon>
        <taxon>Ruminococcoides</taxon>
    </lineage>
</organism>
<evidence type="ECO:0008006" key="3">
    <source>
        <dbReference type="Google" id="ProtNLM"/>
    </source>
</evidence>
<accession>A0ABV1F7W1</accession>
<evidence type="ECO:0000313" key="1">
    <source>
        <dbReference type="EMBL" id="MEQ2468905.1"/>
    </source>
</evidence>
<dbReference type="Proteomes" id="UP001490816">
    <property type="component" value="Unassembled WGS sequence"/>
</dbReference>